<keyword evidence="2" id="KW-0808">Transferase</keyword>
<evidence type="ECO:0000313" key="8">
    <source>
        <dbReference type="EMBL" id="MDX8336294.1"/>
    </source>
</evidence>
<comment type="similarity">
    <text evidence="4">Belongs to the glycosyltransferase 104 family.</text>
</comment>
<keyword evidence="8" id="KW-0648">Protein biosynthesis</keyword>
<evidence type="ECO:0000256" key="4">
    <source>
        <dbReference type="ARBA" id="ARBA00024346"/>
    </source>
</evidence>
<reference evidence="9" key="1">
    <citation type="submission" date="2023-07" db="EMBL/GenBank/DDBJ databases">
        <authorList>
            <person name="Colorado M.A."/>
            <person name="Villamil L.M."/>
            <person name="Melo J.F."/>
            <person name="Rodriguez J.A."/>
            <person name="Ruiz R.Y."/>
        </authorList>
    </citation>
    <scope>NUCLEOTIDE SEQUENCE [LARGE SCALE GENOMIC DNA]</scope>
    <source>
        <strain evidence="9">C33</strain>
    </source>
</reference>
<sequence length="388" mass="45687">MNLKRLDIFCEIIDNYGDIGVVYRLAKELKFIYKDKVEIRVILNKLEEFMELNKKAKNIGCQEIDGIIYLTNEYLAKNICTFSPANVIIEAFGCSILEEYLEKAKDESELLINLEYLSGEDWVEGIHLMESPLGAKKLKKYFFMPGFTEKTGGVIVDSLFIDRKKIVLKNKEVYMKKYLPELCGKNYFLGTIFSYEKNFLPLLDVLLNNKKENCLLVLGEKSQESIKEILENKNIEKIDETCYKYENILLKFMPFLKQEEYEELINLVDYNFVRGEDSFVRALLTGKPFIWHIYLQDEMAHMDKIDGFINQYRKTLNNSGLSKALDIHTELLRDYNLRNSNSLELGKERFENFFNEFDNISKLSQNYSEYIELKCNLIDKLNKFILKY</sequence>
<dbReference type="RefSeq" id="WP_320313698.1">
    <property type="nucleotide sequence ID" value="NZ_JAVIKH010000008.1"/>
</dbReference>
<comment type="function">
    <text evidence="3">Protein-arginine rhamnosyltransferase that catalyzes the transfer of a single rhamnose to elongation factor P (EF-P) on 'Lys-32', a modification required for EF-P-dependent rescue of polyproline stalled ribosomes.</text>
</comment>
<evidence type="ECO:0000256" key="1">
    <source>
        <dbReference type="ARBA" id="ARBA00022676"/>
    </source>
</evidence>
<accession>A0ABU4WC68</accession>
<dbReference type="GO" id="GO:0003746">
    <property type="term" value="F:translation elongation factor activity"/>
    <property type="evidence" value="ECO:0007669"/>
    <property type="project" value="UniProtKB-KW"/>
</dbReference>
<proteinExistence type="inferred from homology"/>
<protein>
    <recommendedName>
        <fullName evidence="5">Protein-arginine rhamnosyltransferase</fullName>
    </recommendedName>
    <alternativeName>
        <fullName evidence="6">EF-P arginine rhamnosyltransferase</fullName>
    </alternativeName>
</protein>
<dbReference type="Pfam" id="PF10093">
    <property type="entry name" value="EarP"/>
    <property type="match status" value="1"/>
</dbReference>
<keyword evidence="8" id="KW-0251">Elongation factor</keyword>
<dbReference type="EMBL" id="JAVIKH010000008">
    <property type="protein sequence ID" value="MDX8336294.1"/>
    <property type="molecule type" value="Genomic_DNA"/>
</dbReference>
<name>A0ABU4WC68_9FUSO</name>
<evidence type="ECO:0000256" key="6">
    <source>
        <dbReference type="ARBA" id="ARBA00030025"/>
    </source>
</evidence>
<evidence type="ECO:0000256" key="5">
    <source>
        <dbReference type="ARBA" id="ARBA00024416"/>
    </source>
</evidence>
<gene>
    <name evidence="8" type="primary">earP</name>
    <name evidence="8" type="ORF">RFV38_07275</name>
</gene>
<evidence type="ECO:0000313" key="9">
    <source>
        <dbReference type="Proteomes" id="UP001279681"/>
    </source>
</evidence>
<comment type="caution">
    <text evidence="8">The sequence shown here is derived from an EMBL/GenBank/DDBJ whole genome shotgun (WGS) entry which is preliminary data.</text>
</comment>
<keyword evidence="9" id="KW-1185">Reference proteome</keyword>
<dbReference type="Proteomes" id="UP001279681">
    <property type="component" value="Unassembled WGS sequence"/>
</dbReference>
<comment type="catalytic activity">
    <reaction evidence="7">
        <text>dTDP-beta-L-rhamnose + L-arginyl-[protein] = N(omega)-(alpha-L-rhamnosyl)-L-arginyl-[protein] + dTDP + H(+)</text>
        <dbReference type="Rhea" id="RHEA:66692"/>
        <dbReference type="Rhea" id="RHEA-COMP:10532"/>
        <dbReference type="Rhea" id="RHEA-COMP:17096"/>
        <dbReference type="ChEBI" id="CHEBI:15378"/>
        <dbReference type="ChEBI" id="CHEBI:29965"/>
        <dbReference type="ChEBI" id="CHEBI:57510"/>
        <dbReference type="ChEBI" id="CHEBI:58369"/>
        <dbReference type="ChEBI" id="CHEBI:167445"/>
    </reaction>
    <physiologicalReaction direction="left-to-right" evidence="7">
        <dbReference type="Rhea" id="RHEA:66693"/>
    </physiologicalReaction>
</comment>
<evidence type="ECO:0000256" key="7">
    <source>
        <dbReference type="ARBA" id="ARBA00048472"/>
    </source>
</evidence>
<evidence type="ECO:0000256" key="3">
    <source>
        <dbReference type="ARBA" id="ARBA00024303"/>
    </source>
</evidence>
<organism evidence="8 9">
    <name type="scientific">Candidatus Cetobacterium colombiensis</name>
    <dbReference type="NCBI Taxonomy" id="3073100"/>
    <lineage>
        <taxon>Bacteria</taxon>
        <taxon>Fusobacteriati</taxon>
        <taxon>Fusobacteriota</taxon>
        <taxon>Fusobacteriia</taxon>
        <taxon>Fusobacteriales</taxon>
        <taxon>Fusobacteriaceae</taxon>
        <taxon>Cetobacterium</taxon>
    </lineage>
</organism>
<keyword evidence="1" id="KW-0328">Glycosyltransferase</keyword>
<evidence type="ECO:0000256" key="2">
    <source>
        <dbReference type="ARBA" id="ARBA00022679"/>
    </source>
</evidence>
<dbReference type="InterPro" id="IPR016633">
    <property type="entry name" value="EarP"/>
</dbReference>